<feature type="compositionally biased region" description="Pro residues" evidence="1">
    <location>
        <begin position="197"/>
        <end position="210"/>
    </location>
</feature>
<evidence type="ECO:0000256" key="1">
    <source>
        <dbReference type="SAM" id="MobiDB-lite"/>
    </source>
</evidence>
<protein>
    <submittedName>
        <fullName evidence="2">Uncharacterized protein</fullName>
    </submittedName>
</protein>
<accession>A0ABQ0PP98</accession>
<evidence type="ECO:0000313" key="2">
    <source>
        <dbReference type="EMBL" id="GBQ77288.1"/>
    </source>
</evidence>
<name>A0ABQ0PP98_9PROT</name>
<comment type="caution">
    <text evidence="2">The sequence shown here is derived from an EMBL/GenBank/DDBJ whole genome shotgun (WGS) entry which is preliminary data.</text>
</comment>
<organism evidence="2 3">
    <name type="scientific">Acetobacter malorum DSM 14337</name>
    <dbReference type="NCBI Taxonomy" id="1307910"/>
    <lineage>
        <taxon>Bacteria</taxon>
        <taxon>Pseudomonadati</taxon>
        <taxon>Pseudomonadota</taxon>
        <taxon>Alphaproteobacteria</taxon>
        <taxon>Acetobacterales</taxon>
        <taxon>Acetobacteraceae</taxon>
        <taxon>Acetobacter</taxon>
    </lineage>
</organism>
<gene>
    <name evidence="2" type="ORF">AA14337_0774</name>
</gene>
<evidence type="ECO:0000313" key="3">
    <source>
        <dbReference type="Proteomes" id="UP001065047"/>
    </source>
</evidence>
<feature type="compositionally biased region" description="Polar residues" evidence="1">
    <location>
        <begin position="179"/>
        <end position="188"/>
    </location>
</feature>
<reference evidence="2" key="1">
    <citation type="submission" date="2013-04" db="EMBL/GenBank/DDBJ databases">
        <title>The genome sequencing project of 58 acetic acid bacteria.</title>
        <authorList>
            <person name="Okamoto-Kainuma A."/>
            <person name="Ishikawa M."/>
            <person name="Umino S."/>
            <person name="Koizumi Y."/>
            <person name="Shiwa Y."/>
            <person name="Yoshikawa H."/>
            <person name="Matsutani M."/>
            <person name="Matsushita K."/>
        </authorList>
    </citation>
    <scope>NUCLEOTIDE SEQUENCE</scope>
    <source>
        <strain evidence="2">DSM 14337</strain>
    </source>
</reference>
<dbReference type="RefSeq" id="WP_061505161.1">
    <property type="nucleotide sequence ID" value="NZ_BAPF01000006.1"/>
</dbReference>
<proteinExistence type="predicted"/>
<feature type="compositionally biased region" description="Basic and acidic residues" evidence="1">
    <location>
        <begin position="211"/>
        <end position="226"/>
    </location>
</feature>
<feature type="region of interest" description="Disordered" evidence="1">
    <location>
        <begin position="176"/>
        <end position="234"/>
    </location>
</feature>
<keyword evidence="3" id="KW-1185">Reference proteome</keyword>
<dbReference type="Proteomes" id="UP001065047">
    <property type="component" value="Unassembled WGS sequence"/>
</dbReference>
<dbReference type="GeneID" id="29556346"/>
<dbReference type="EMBL" id="BAPF01000006">
    <property type="protein sequence ID" value="GBQ77288.1"/>
    <property type="molecule type" value="Genomic_DNA"/>
</dbReference>
<sequence length="234" mass="25745">MAEMNLRDQLEQVNYARKLVQTGTNILDDTAKDIQENTMSIGGVLEESRALDSLYDGNDYVLLMTLNMEGKLQSWVYVERANVQAGTTLVGLGSGAAPDSMRLTDCCVATAKNHQPVTYQRAGEFEDDGRNLKLKETSITEHEFASKALHHMTPEAGQRTKVFASVVKRLDDFDRKNDGSTVIEQDSNIPPVIEQKPPVPEPSPVKVSPPPEHDGGDDDHGGGGDDYHEEDSDF</sequence>